<comment type="caution">
    <text evidence="1">The sequence shown here is derived from an EMBL/GenBank/DDBJ whole genome shotgun (WGS) entry which is preliminary data.</text>
</comment>
<accession>A0A2C6DM42</accession>
<evidence type="ECO:0000313" key="1">
    <source>
        <dbReference type="EMBL" id="PHI32316.1"/>
    </source>
</evidence>
<evidence type="ECO:0000313" key="2">
    <source>
        <dbReference type="Proteomes" id="UP000224974"/>
    </source>
</evidence>
<organism evidence="1 2">
    <name type="scientific">Budvicia aquatica</name>
    <dbReference type="NCBI Taxonomy" id="82979"/>
    <lineage>
        <taxon>Bacteria</taxon>
        <taxon>Pseudomonadati</taxon>
        <taxon>Pseudomonadota</taxon>
        <taxon>Gammaproteobacteria</taxon>
        <taxon>Enterobacterales</taxon>
        <taxon>Budviciaceae</taxon>
        <taxon>Budvicia</taxon>
    </lineage>
</organism>
<sequence length="104" mass="11676">MGLTWHWYIGRTRGGRPTPSCISAASLQMLTAALLRQPQSSERFNAPAQSRSRLHCASSRILAGRAIFLIPSATFVMLELKVKDEMGVEAVYQFLLLFFEFLRG</sequence>
<dbReference type="AlphaFoldDB" id="A0A2C6DM42"/>
<dbReference type="Proteomes" id="UP000224974">
    <property type="component" value="Unassembled WGS sequence"/>
</dbReference>
<proteinExistence type="predicted"/>
<gene>
    <name evidence="1" type="ORF">CRN84_24855</name>
</gene>
<reference evidence="2" key="1">
    <citation type="submission" date="2017-09" db="EMBL/GenBank/DDBJ databases">
        <title>FDA dAtabase for Regulatory Grade micrObial Sequences (FDA-ARGOS): Supporting development and validation of Infectious Disease Dx tests.</title>
        <authorList>
            <person name="Minogue T."/>
            <person name="Wolcott M."/>
            <person name="Wasieloski L."/>
            <person name="Aguilar W."/>
            <person name="Moore D."/>
            <person name="Tallon L."/>
            <person name="Sadzewicz L."/>
            <person name="Ott S."/>
            <person name="Zhao X."/>
            <person name="Nagaraj S."/>
            <person name="Vavikolanu K."/>
            <person name="Aluvathingal J."/>
            <person name="Nadendla S."/>
            <person name="Sichtig H."/>
        </authorList>
    </citation>
    <scope>NUCLEOTIDE SEQUENCE [LARGE SCALE GENOMIC DNA]</scope>
    <source>
        <strain evidence="2">FDAARGOS_387</strain>
    </source>
</reference>
<dbReference type="EMBL" id="PDDX01000001">
    <property type="protein sequence ID" value="PHI32316.1"/>
    <property type="molecule type" value="Genomic_DNA"/>
</dbReference>
<name>A0A2C6DM42_9GAMM</name>
<protein>
    <submittedName>
        <fullName evidence="1">Uncharacterized protein</fullName>
    </submittedName>
</protein>
<keyword evidence="2" id="KW-1185">Reference proteome</keyword>